<evidence type="ECO:0000256" key="5">
    <source>
        <dbReference type="ARBA" id="ARBA00022692"/>
    </source>
</evidence>
<feature type="transmembrane region" description="Helical" evidence="8">
    <location>
        <begin position="361"/>
        <end position="379"/>
    </location>
</feature>
<feature type="transmembrane region" description="Helical" evidence="8">
    <location>
        <begin position="485"/>
        <end position="505"/>
    </location>
</feature>
<evidence type="ECO:0000256" key="1">
    <source>
        <dbReference type="ARBA" id="ARBA00004651"/>
    </source>
</evidence>
<dbReference type="InterPro" id="IPR000060">
    <property type="entry name" value="BCCT_transptr"/>
</dbReference>
<protein>
    <submittedName>
        <fullName evidence="9">Choline/glycine/proline betaine transport protein</fullName>
    </submittedName>
</protein>
<dbReference type="InterPro" id="IPR018093">
    <property type="entry name" value="BCCT_CS"/>
</dbReference>
<dbReference type="GO" id="GO:0022857">
    <property type="term" value="F:transmembrane transporter activity"/>
    <property type="evidence" value="ECO:0007669"/>
    <property type="project" value="InterPro"/>
</dbReference>
<dbReference type="PANTHER" id="PTHR30047">
    <property type="entry name" value="HIGH-AFFINITY CHOLINE TRANSPORT PROTEIN-RELATED"/>
    <property type="match status" value="1"/>
</dbReference>
<name>A0A840A671_9PROT</name>
<feature type="transmembrane region" description="Helical" evidence="8">
    <location>
        <begin position="208"/>
        <end position="227"/>
    </location>
</feature>
<feature type="transmembrane region" description="Helical" evidence="8">
    <location>
        <begin position="64"/>
        <end position="84"/>
    </location>
</feature>
<evidence type="ECO:0000313" key="9">
    <source>
        <dbReference type="EMBL" id="MBB3897019.1"/>
    </source>
</evidence>
<feature type="transmembrane region" description="Helical" evidence="8">
    <location>
        <begin position="21"/>
        <end position="44"/>
    </location>
</feature>
<dbReference type="GO" id="GO:0005886">
    <property type="term" value="C:plasma membrane"/>
    <property type="evidence" value="ECO:0007669"/>
    <property type="project" value="UniProtKB-SubCell"/>
</dbReference>
<feature type="transmembrane region" description="Helical" evidence="8">
    <location>
        <begin position="247"/>
        <end position="265"/>
    </location>
</feature>
<keyword evidence="6 8" id="KW-1133">Transmembrane helix</keyword>
<keyword evidence="4" id="KW-1003">Cell membrane</keyword>
<comment type="caution">
    <text evidence="9">The sequence shown here is derived from an EMBL/GenBank/DDBJ whole genome shotgun (WGS) entry which is preliminary data.</text>
</comment>
<keyword evidence="7 8" id="KW-0472">Membrane</keyword>
<feature type="transmembrane region" description="Helical" evidence="8">
    <location>
        <begin position="459"/>
        <end position="479"/>
    </location>
</feature>
<dbReference type="Proteomes" id="UP000553193">
    <property type="component" value="Unassembled WGS sequence"/>
</dbReference>
<dbReference type="EMBL" id="JACIDJ010000001">
    <property type="protein sequence ID" value="MBB3897019.1"/>
    <property type="molecule type" value="Genomic_DNA"/>
</dbReference>
<feature type="transmembrane region" description="Helical" evidence="8">
    <location>
        <begin position="158"/>
        <end position="178"/>
    </location>
</feature>
<evidence type="ECO:0000256" key="4">
    <source>
        <dbReference type="ARBA" id="ARBA00022475"/>
    </source>
</evidence>
<keyword evidence="5 8" id="KW-0812">Transmembrane</keyword>
<feature type="transmembrane region" description="Helical" evidence="8">
    <location>
        <begin position="332"/>
        <end position="349"/>
    </location>
</feature>
<comment type="similarity">
    <text evidence="2">Belongs to the BCCT transporter (TC 2.A.15) family.</text>
</comment>
<evidence type="ECO:0000256" key="8">
    <source>
        <dbReference type="SAM" id="Phobius"/>
    </source>
</evidence>
<keyword evidence="10" id="KW-1185">Reference proteome</keyword>
<proteinExistence type="inferred from homology"/>
<dbReference type="Pfam" id="PF02028">
    <property type="entry name" value="BCCT"/>
    <property type="match status" value="1"/>
</dbReference>
<dbReference type="PANTHER" id="PTHR30047:SF7">
    <property type="entry name" value="HIGH-AFFINITY CHOLINE TRANSPORT PROTEIN"/>
    <property type="match status" value="1"/>
</dbReference>
<gene>
    <name evidence="9" type="ORF">GGQ83_000445</name>
</gene>
<dbReference type="NCBIfam" id="TIGR00842">
    <property type="entry name" value="bcct"/>
    <property type="match status" value="1"/>
</dbReference>
<reference evidence="9 10" key="1">
    <citation type="submission" date="2020-08" db="EMBL/GenBank/DDBJ databases">
        <title>Genomic Encyclopedia of Type Strains, Phase IV (KMG-IV): sequencing the most valuable type-strain genomes for metagenomic binning, comparative biology and taxonomic classification.</title>
        <authorList>
            <person name="Goeker M."/>
        </authorList>
    </citation>
    <scope>NUCLEOTIDE SEQUENCE [LARGE SCALE GENOMIC DNA]</scope>
    <source>
        <strain evidence="9 10">DSM 19979</strain>
    </source>
</reference>
<dbReference type="RefSeq" id="WP_184381967.1">
    <property type="nucleotide sequence ID" value="NZ_JACIDJ010000001.1"/>
</dbReference>
<dbReference type="AlphaFoldDB" id="A0A840A671"/>
<dbReference type="PROSITE" id="PS01303">
    <property type="entry name" value="BCCT"/>
    <property type="match status" value="1"/>
</dbReference>
<feature type="transmembrane region" description="Helical" evidence="8">
    <location>
        <begin position="105"/>
        <end position="124"/>
    </location>
</feature>
<accession>A0A840A671</accession>
<comment type="subcellular location">
    <subcellularLocation>
        <location evidence="1">Cell membrane</location>
        <topology evidence="1">Multi-pass membrane protein</topology>
    </subcellularLocation>
</comment>
<evidence type="ECO:0000256" key="6">
    <source>
        <dbReference type="ARBA" id="ARBA00022989"/>
    </source>
</evidence>
<keyword evidence="3" id="KW-0813">Transport</keyword>
<evidence type="ECO:0000256" key="7">
    <source>
        <dbReference type="ARBA" id="ARBA00023136"/>
    </source>
</evidence>
<evidence type="ECO:0000256" key="2">
    <source>
        <dbReference type="ARBA" id="ARBA00005658"/>
    </source>
</evidence>
<feature type="transmembrane region" description="Helical" evidence="8">
    <location>
        <begin position="277"/>
        <end position="301"/>
    </location>
</feature>
<evidence type="ECO:0000313" key="10">
    <source>
        <dbReference type="Proteomes" id="UP000553193"/>
    </source>
</evidence>
<feature type="transmembrane region" description="Helical" evidence="8">
    <location>
        <begin position="419"/>
        <end position="447"/>
    </location>
</feature>
<evidence type="ECO:0000256" key="3">
    <source>
        <dbReference type="ARBA" id="ARBA00022448"/>
    </source>
</evidence>
<organism evidence="9 10">
    <name type="scientific">Roseococcus suduntuyensis</name>
    <dbReference type="NCBI Taxonomy" id="455361"/>
    <lineage>
        <taxon>Bacteria</taxon>
        <taxon>Pseudomonadati</taxon>
        <taxon>Pseudomonadota</taxon>
        <taxon>Alphaproteobacteria</taxon>
        <taxon>Acetobacterales</taxon>
        <taxon>Roseomonadaceae</taxon>
        <taxon>Roseococcus</taxon>
    </lineage>
</organism>
<sequence length="658" mass="70026">MDDTTPTTRNTTADTPKPRLTISWPVFGASGLVLLALVAFAGLMPDRAAATFTTAQSWVIERFGWFYVLAVGIFLVFAIVIALGRHGAVRLGADDEKPEFGTGSWFAMLFSAGMGIGLMFFGVAEPVMHYAAPPPGTAGAPQSVAAAREAMIATFFHWGLHAWAVYAVVGLVLAYFSFRRGLPLSIRSALYPFIGEHYRGAAGHAVDAFAVIATILGVATSLGLGAAQMNAGLAYLLGLRVGEDVQVMLIAGVVAIALGSVLLGLDGGIRRLSILNLVLAGALLVFVFVSGPTLFLLQAYVQNTGAYLADIVGRTFRLHAYEPSGWLGGWTLLYWGWWIAWSPFVGMFIARVSRGRTIREFILGVLLAPAGFTFAWMTVFGNTAIQMDMAQGGWLAAAVARDETAALFQFLEALPLSAITAWVATLLVVTFFVTSADSAALVVDTIASGGAEESPVWQRIFWCIAIGAVAAVLLIAGGLSALQTATLIGALPFAVIILLACWGLARSLREEADARAGTLPARAPAAEGWQRRLGATLHRPGRGTAERHLDASVRPALQAVAEELARRGGAATVVDPADGMALEAELPDGRRFTYAVRLRPIREAAFALGGARQAEASRHRWWRTEVAGAGYDVFGWSKEDVIGDVMAHLDRALARNGR</sequence>